<protein>
    <recommendedName>
        <fullName evidence="1">IgGFc-binding protein N-terminal domain-containing protein</fullName>
    </recommendedName>
</protein>
<evidence type="ECO:0000313" key="3">
    <source>
        <dbReference type="Proteomes" id="UP000593567"/>
    </source>
</evidence>
<reference evidence="2" key="1">
    <citation type="submission" date="2020-06" db="EMBL/GenBank/DDBJ databases">
        <title>Draft genome of Bugula neritina, a colonial animal packing powerful symbionts and potential medicines.</title>
        <authorList>
            <person name="Rayko M."/>
        </authorList>
    </citation>
    <scope>NUCLEOTIDE SEQUENCE [LARGE SCALE GENOMIC DNA]</scope>
    <source>
        <strain evidence="2">Kwan_BN1</strain>
    </source>
</reference>
<proteinExistence type="predicted"/>
<gene>
    <name evidence="2" type="ORF">EB796_020149</name>
</gene>
<dbReference type="PANTHER" id="PTHR46534:SF1">
    <property type="entry name" value="IGGFC-BINDING PROTEIN N-TERMINAL DOMAIN-CONTAINING PROTEIN"/>
    <property type="match status" value="1"/>
</dbReference>
<evidence type="ECO:0000313" key="2">
    <source>
        <dbReference type="EMBL" id="KAF6021546.1"/>
    </source>
</evidence>
<accession>A0A7J7J7A7</accession>
<name>A0A7J7J7A7_BUGNE</name>
<dbReference type="PANTHER" id="PTHR46534">
    <property type="entry name" value="IGGFC_BINDING DOMAIN-CONTAINING PROTEIN"/>
    <property type="match status" value="1"/>
</dbReference>
<comment type="caution">
    <text evidence="2">The sequence shown here is derived from an EMBL/GenBank/DDBJ whole genome shotgun (WGS) entry which is preliminary data.</text>
</comment>
<dbReference type="AlphaFoldDB" id="A0A7J7J7A7"/>
<feature type="domain" description="IgGFc-binding protein N-terminal" evidence="1">
    <location>
        <begin position="198"/>
        <end position="516"/>
    </location>
</feature>
<sequence>MPNSLQVVLKLLSSVKELQLILLVIRFWATPLNSSGFETFYQTTFPGHSVGEGTELSSECKSLTHKMKLGVIAGFIAILSILPTTECLKSQGKAFVLTFLDNVVEYWQDLPLEVWVTNEGSSDATVSISAPRDNNLLLPECTGDKTVNISAGGQHHFSVCWWAKIMKGDADVNNKVIRIDSDVDVSVIALNKEAFSADAFQVLPIDSLGSSYYSLVSGPGRDHPNTLAVIATEDDTSVTISVPETDITDGPPPAFNYRCLVHESGSTFTIRLFAHQVFYIMSFADISGTKILASNPVAVFNGNTRAAEPASESSRDHTCSQAISSGNWDKEYYYSPVYRSSTPGDMIRVQTNTPNTVITYSQANGQSGQVTLQTGEWTELALDDQAYLSSSNKFSAVACGVTQVGTPDGMIRDPSLRNLQGVTQWTSSYVFPAVTSAESTLNGGTEQPYTLSYFQVTIATADRAGLRLDGATVNPDCVAAPGPTSNPRESCVVVVSGGQSHVLNHVSGAEFGAYMFATNDKETISTTLALNAPAQCEETVMRRGDEIDNDCDGSLDEEVCDGLDNDGDGKIDEDCQRKNIC</sequence>
<keyword evidence="3" id="KW-1185">Reference proteome</keyword>
<dbReference type="OrthoDB" id="10005154at2759"/>
<organism evidence="2 3">
    <name type="scientific">Bugula neritina</name>
    <name type="common">Brown bryozoan</name>
    <name type="synonym">Sertularia neritina</name>
    <dbReference type="NCBI Taxonomy" id="10212"/>
    <lineage>
        <taxon>Eukaryota</taxon>
        <taxon>Metazoa</taxon>
        <taxon>Spiralia</taxon>
        <taxon>Lophotrochozoa</taxon>
        <taxon>Bryozoa</taxon>
        <taxon>Gymnolaemata</taxon>
        <taxon>Cheilostomatida</taxon>
        <taxon>Flustrina</taxon>
        <taxon>Buguloidea</taxon>
        <taxon>Bugulidae</taxon>
        <taxon>Bugula</taxon>
    </lineage>
</organism>
<evidence type="ECO:0000259" key="1">
    <source>
        <dbReference type="Pfam" id="PF17517"/>
    </source>
</evidence>
<dbReference type="EMBL" id="VXIV02003012">
    <property type="protein sequence ID" value="KAF6021546.1"/>
    <property type="molecule type" value="Genomic_DNA"/>
</dbReference>
<dbReference type="Pfam" id="PF17517">
    <property type="entry name" value="IgGFc_binding"/>
    <property type="match status" value="1"/>
</dbReference>
<dbReference type="Proteomes" id="UP000593567">
    <property type="component" value="Unassembled WGS sequence"/>
</dbReference>
<dbReference type="InterPro" id="IPR035234">
    <property type="entry name" value="IgGFc-bd_N"/>
</dbReference>